<evidence type="ECO:0000256" key="3">
    <source>
        <dbReference type="ARBA" id="ARBA00022679"/>
    </source>
</evidence>
<keyword evidence="6" id="KW-1185">Reference proteome</keyword>
<dbReference type="STRING" id="1586267.GCA_001418685_01577"/>
<dbReference type="SUPFAM" id="SSF53448">
    <property type="entry name" value="Nucleotide-diphospho-sugar transferases"/>
    <property type="match status" value="1"/>
</dbReference>
<dbReference type="PANTHER" id="PTHR43630">
    <property type="entry name" value="POLY-BETA-1,6-N-ACETYL-D-GLUCOSAMINE SYNTHASE"/>
    <property type="match status" value="1"/>
</dbReference>
<dbReference type="Proteomes" id="UP000182761">
    <property type="component" value="Unassembled WGS sequence"/>
</dbReference>
<dbReference type="Pfam" id="PF00535">
    <property type="entry name" value="Glycos_transf_2"/>
    <property type="match status" value="1"/>
</dbReference>
<dbReference type="CDD" id="cd00761">
    <property type="entry name" value="Glyco_tranf_GTA_type"/>
    <property type="match status" value="1"/>
</dbReference>
<sequence length="284" mass="33674">MKILVIIPVFNESKHIVKCLHSLHKQTYKNIQWILVNDSSTDNSREIIEEFIQDKPSFNLINLVNKSEHIPGAKVIKTFYEGLNSVDWKQYDILVKLDADIILPRNYFELIVHELKNNPKIGIIGGLVYIKKGTQWMYENISNKNHVRGPIKTYRKECFIDIGGLRMMLGWDNLDILLAHMHNWEVKVIKNLFVKHLKPTAQIYQETKSRKLGEYFYNIGLSKKLALISCAKASWKDRSLQHFLISFKTFLAFERKKKERIISQQEIDFIRKIRWNEIINRFKW</sequence>
<dbReference type="EMBL" id="FCOR01000009">
    <property type="protein sequence ID" value="CVK16714.1"/>
    <property type="molecule type" value="Genomic_DNA"/>
</dbReference>
<dbReference type="RefSeq" id="WP_055425901.1">
    <property type="nucleotide sequence ID" value="NZ_FCOR01000009.1"/>
</dbReference>
<dbReference type="Gene3D" id="3.90.550.10">
    <property type="entry name" value="Spore Coat Polysaccharide Biosynthesis Protein SpsA, Chain A"/>
    <property type="match status" value="1"/>
</dbReference>
<reference evidence="5 6" key="1">
    <citation type="submission" date="2016-01" db="EMBL/GenBank/DDBJ databases">
        <authorList>
            <person name="McClelland M."/>
            <person name="Jain A."/>
            <person name="Saraogi P."/>
            <person name="Mendelson R."/>
            <person name="Westerman R."/>
            <person name="SanMiguel P."/>
            <person name="Csonka L."/>
        </authorList>
    </citation>
    <scope>NUCLEOTIDE SEQUENCE [LARGE SCALE GENOMIC DNA]</scope>
    <source>
        <strain evidence="5 6">R-53146</strain>
    </source>
</reference>
<evidence type="ECO:0000313" key="5">
    <source>
        <dbReference type="EMBL" id="CVK16714.1"/>
    </source>
</evidence>
<accession>A0A0X3AQU3</accession>
<dbReference type="GO" id="GO:0016757">
    <property type="term" value="F:glycosyltransferase activity"/>
    <property type="evidence" value="ECO:0007669"/>
    <property type="project" value="UniProtKB-KW"/>
</dbReference>
<dbReference type="InterPro" id="IPR029044">
    <property type="entry name" value="Nucleotide-diphossugar_trans"/>
</dbReference>
<proteinExistence type="inferred from homology"/>
<dbReference type="AlphaFoldDB" id="A0A0X3AQU3"/>
<gene>
    <name evidence="5" type="ORF">Ga0061079_109104</name>
</gene>
<evidence type="ECO:0000256" key="1">
    <source>
        <dbReference type="ARBA" id="ARBA00006739"/>
    </source>
</evidence>
<dbReference type="PANTHER" id="PTHR43630:SF1">
    <property type="entry name" value="POLY-BETA-1,6-N-ACETYL-D-GLUCOSAMINE SYNTHASE"/>
    <property type="match status" value="1"/>
</dbReference>
<protein>
    <submittedName>
        <fullName evidence="5">Glycosyl transferase family 2</fullName>
    </submittedName>
</protein>
<keyword evidence="3 5" id="KW-0808">Transferase</keyword>
<evidence type="ECO:0000313" key="6">
    <source>
        <dbReference type="Proteomes" id="UP000182761"/>
    </source>
</evidence>
<organism evidence="5 6">
    <name type="scientific">Apibacter mensalis</name>
    <dbReference type="NCBI Taxonomy" id="1586267"/>
    <lineage>
        <taxon>Bacteria</taxon>
        <taxon>Pseudomonadati</taxon>
        <taxon>Bacteroidota</taxon>
        <taxon>Flavobacteriia</taxon>
        <taxon>Flavobacteriales</taxon>
        <taxon>Weeksellaceae</taxon>
        <taxon>Apibacter</taxon>
    </lineage>
</organism>
<keyword evidence="2" id="KW-0328">Glycosyltransferase</keyword>
<evidence type="ECO:0000256" key="2">
    <source>
        <dbReference type="ARBA" id="ARBA00022676"/>
    </source>
</evidence>
<dbReference type="OrthoDB" id="1142396at2"/>
<name>A0A0X3AQU3_9FLAO</name>
<comment type="similarity">
    <text evidence="1">Belongs to the glycosyltransferase 2 family.</text>
</comment>
<evidence type="ECO:0000259" key="4">
    <source>
        <dbReference type="Pfam" id="PF00535"/>
    </source>
</evidence>
<feature type="domain" description="Glycosyltransferase 2-like" evidence="4">
    <location>
        <begin position="5"/>
        <end position="167"/>
    </location>
</feature>
<dbReference type="InterPro" id="IPR001173">
    <property type="entry name" value="Glyco_trans_2-like"/>
</dbReference>